<organism evidence="1">
    <name type="scientific">Salmonella enterica</name>
    <name type="common">Salmonella choleraesuis</name>
    <dbReference type="NCBI Taxonomy" id="28901"/>
    <lineage>
        <taxon>Bacteria</taxon>
        <taxon>Pseudomonadati</taxon>
        <taxon>Pseudomonadota</taxon>
        <taxon>Gammaproteobacteria</taxon>
        <taxon>Enterobacterales</taxon>
        <taxon>Enterobacteriaceae</taxon>
        <taxon>Salmonella</taxon>
    </lineage>
</organism>
<comment type="caution">
    <text evidence="1">The sequence shown here is derived from an EMBL/GenBank/DDBJ whole genome shotgun (WGS) entry which is preliminary data.</text>
</comment>
<reference evidence="1" key="2">
    <citation type="submission" date="2020-02" db="EMBL/GenBank/DDBJ databases">
        <authorList>
            <consortium name="NCBI Pathogen Detection Project"/>
        </authorList>
    </citation>
    <scope>NUCLEOTIDE SEQUENCE</scope>
    <source>
        <strain evidence="1">MA.CK_94/00000542</strain>
    </source>
</reference>
<evidence type="ECO:0000313" key="1">
    <source>
        <dbReference type="EMBL" id="HAG1890165.1"/>
    </source>
</evidence>
<dbReference type="AlphaFoldDB" id="A0A759HGE8"/>
<dbReference type="EMBL" id="DAAXOJ010000002">
    <property type="protein sequence ID" value="HAG1890165.1"/>
    <property type="molecule type" value="Genomic_DNA"/>
</dbReference>
<accession>A0A759HGE8</accession>
<sequence>MKNMIKKIYLIDYRNSSRSLSEDLEELALYSSEENAFIVVDNNQKLSIIEKEIPDGFILNVIQTSNHSTFEIAILLDLIKDNSEYEYYIYELGAIPQLINRKMYACSHWKQAQDIYSNYTSIKHLEDFECQFSDEIIKGIINKVKINLQNILYHELSIFAGESLINTQQLMNMGKNDYLDNIKLSEFITLCDFYKKSLPNVIDGLKGHIRSREKPLTKLLNTFFDTSGNLSVLNKFPIAHVYISAYYLIASLYKEKKELYTSSFLCIFRTLDIFCEGVLIFEGKGTILNKKFLISTKTNTFVKPLGFKNKWDVVKKTPSFSKITATQITDIETFLSVRNNSFLTHGTVKINKQLLHSFLKVVTDIISTVESTLNLGTLNVTNCMKELNNIFNFSLNKILYNILLDERKIFIKEIKK</sequence>
<name>A0A759HGE8_SALER</name>
<protein>
    <submittedName>
        <fullName evidence="1">Uncharacterized protein</fullName>
    </submittedName>
</protein>
<gene>
    <name evidence="1" type="ORF">G8W59_002147</name>
</gene>
<proteinExistence type="predicted"/>
<reference evidence="1" key="1">
    <citation type="journal article" date="2018" name="Genome Biol.">
        <title>SKESA: strategic k-mer extension for scrupulous assemblies.</title>
        <authorList>
            <person name="Souvorov A."/>
            <person name="Agarwala R."/>
            <person name="Lipman D.J."/>
        </authorList>
    </citation>
    <scope>NUCLEOTIDE SEQUENCE</scope>
    <source>
        <strain evidence="1">MA.CK_94/00000542</strain>
    </source>
</reference>